<dbReference type="SMART" id="SM00472">
    <property type="entry name" value="MIR"/>
    <property type="match status" value="2"/>
</dbReference>
<protein>
    <submittedName>
        <fullName evidence="1">Uncharacterized protein</fullName>
    </submittedName>
</protein>
<evidence type="ECO:0000313" key="2">
    <source>
        <dbReference type="Proteomes" id="UP000018888"/>
    </source>
</evidence>
<reference evidence="1 2" key="2">
    <citation type="journal article" date="2018" name="New Phytol.">
        <title>High intraspecific genome diversity in the model arbuscular mycorrhizal symbiont Rhizophagus irregularis.</title>
        <authorList>
            <person name="Chen E.C.H."/>
            <person name="Morin E."/>
            <person name="Beaudet D."/>
            <person name="Noel J."/>
            <person name="Yildirir G."/>
            <person name="Ndikumana S."/>
            <person name="Charron P."/>
            <person name="St-Onge C."/>
            <person name="Giorgi J."/>
            <person name="Kruger M."/>
            <person name="Marton T."/>
            <person name="Ropars J."/>
            <person name="Grigoriev I.V."/>
            <person name="Hainaut M."/>
            <person name="Henrissat B."/>
            <person name="Roux C."/>
            <person name="Martin F."/>
            <person name="Corradi N."/>
        </authorList>
    </citation>
    <scope>NUCLEOTIDE SEQUENCE [LARGE SCALE GENOMIC DNA]</scope>
    <source>
        <strain evidence="1 2">DAOM 197198</strain>
    </source>
</reference>
<comment type="caution">
    <text evidence="1">The sequence shown here is derived from an EMBL/GenBank/DDBJ whole genome shotgun (WGS) entry which is preliminary data.</text>
</comment>
<dbReference type="EMBL" id="AUPC02000037">
    <property type="protein sequence ID" value="POG77872.1"/>
    <property type="molecule type" value="Genomic_DNA"/>
</dbReference>
<dbReference type="PROSITE" id="PS50919">
    <property type="entry name" value="MIR"/>
    <property type="match status" value="1"/>
</dbReference>
<proteinExistence type="predicted"/>
<dbReference type="InterPro" id="IPR036300">
    <property type="entry name" value="MIR_dom_sf"/>
</dbReference>
<name>A0A2H5TTC6_RHIID</name>
<dbReference type="CDD" id="cd23263">
    <property type="entry name" value="beta-trefoil_MIR"/>
    <property type="match status" value="1"/>
</dbReference>
<reference evidence="1 2" key="1">
    <citation type="journal article" date="2013" name="Proc. Natl. Acad. Sci. U.S.A.">
        <title>Genome of an arbuscular mycorrhizal fungus provides insight into the oldest plant symbiosis.</title>
        <authorList>
            <person name="Tisserant E."/>
            <person name="Malbreil M."/>
            <person name="Kuo A."/>
            <person name="Kohler A."/>
            <person name="Symeonidi A."/>
            <person name="Balestrini R."/>
            <person name="Charron P."/>
            <person name="Duensing N."/>
            <person name="Frei Dit Frey N."/>
            <person name="Gianinazzi-Pearson V."/>
            <person name="Gilbert L.B."/>
            <person name="Handa Y."/>
            <person name="Herr J.R."/>
            <person name="Hijri M."/>
            <person name="Koul R."/>
            <person name="Kawaguchi M."/>
            <person name="Krajinski F."/>
            <person name="Lammers P.J."/>
            <person name="Masclaux F.G."/>
            <person name="Murat C."/>
            <person name="Morin E."/>
            <person name="Ndikumana S."/>
            <person name="Pagni M."/>
            <person name="Petitpierre D."/>
            <person name="Requena N."/>
            <person name="Rosikiewicz P."/>
            <person name="Riley R."/>
            <person name="Saito K."/>
            <person name="San Clemente H."/>
            <person name="Shapiro H."/>
            <person name="van Tuinen D."/>
            <person name="Becard G."/>
            <person name="Bonfante P."/>
            <person name="Paszkowski U."/>
            <person name="Shachar-Hill Y.Y."/>
            <person name="Tuskan G.A."/>
            <person name="Young P.W."/>
            <person name="Sanders I.R."/>
            <person name="Henrissat B."/>
            <person name="Rensing S.A."/>
            <person name="Grigoriev I.V."/>
            <person name="Corradi N."/>
            <person name="Roux C."/>
            <person name="Martin F."/>
        </authorList>
    </citation>
    <scope>NUCLEOTIDE SEQUENCE [LARGE SCALE GENOMIC DNA]</scope>
    <source>
        <strain evidence="1 2">DAOM 197198</strain>
    </source>
</reference>
<dbReference type="InterPro" id="IPR016093">
    <property type="entry name" value="MIR_motif"/>
</dbReference>
<dbReference type="SUPFAM" id="SSF82109">
    <property type="entry name" value="MIR domain"/>
    <property type="match status" value="1"/>
</dbReference>
<keyword evidence="2" id="KW-1185">Reference proteome</keyword>
<evidence type="ECO:0000313" key="1">
    <source>
        <dbReference type="EMBL" id="POG77872.1"/>
    </source>
</evidence>
<accession>A0A2H5TTC6</accession>
<dbReference type="Gene3D" id="2.80.10.50">
    <property type="match status" value="1"/>
</dbReference>
<dbReference type="VEuPathDB" id="FungiDB:RhiirFUN_012101"/>
<sequence>MDIPKYDGNIHPDEWINDIQRYHELRGTDEYDSYYYLRTAIALVDSNIISLPAEINSFEELSNALKEDISFTLFKCTNKRLLQSLKYIPEREGGNTSKFISNFRKLCYNSEINDIEEQINYFYRLLPNNEYYNYFLTEFFKRKEKIKSMNDLVKVFTEIVTDETNLVRNGSIVALKHFATGKYLSSIDNLHYKTGSRYQLVFAGSPEPDPNALWKIKFDKELAIYNKTSISLQHIKSGNVLGLYYKTDYGYSCIYYKSPITELTEVCCSKQVISWKFNHSKLENHQGYLMSNDTINLSIIKHGNSQNSFLRSHDVQFTIGNDTFQEVVCHSERLGGNDEWCIELIKQG</sequence>
<dbReference type="Proteomes" id="UP000018888">
    <property type="component" value="Unassembled WGS sequence"/>
</dbReference>
<dbReference type="SMR" id="A0A2H5TTC6"/>
<gene>
    <name evidence="1" type="ORF">GLOIN_2v1473636</name>
</gene>
<organism evidence="1 2">
    <name type="scientific">Rhizophagus irregularis (strain DAOM 181602 / DAOM 197198 / MUCL 43194)</name>
    <name type="common">Arbuscular mycorrhizal fungus</name>
    <name type="synonym">Glomus intraradices</name>
    <dbReference type="NCBI Taxonomy" id="747089"/>
    <lineage>
        <taxon>Eukaryota</taxon>
        <taxon>Fungi</taxon>
        <taxon>Fungi incertae sedis</taxon>
        <taxon>Mucoromycota</taxon>
        <taxon>Glomeromycotina</taxon>
        <taxon>Glomeromycetes</taxon>
        <taxon>Glomerales</taxon>
        <taxon>Glomeraceae</taxon>
        <taxon>Rhizophagus</taxon>
    </lineage>
</organism>
<dbReference type="AlphaFoldDB" id="A0A2H5TTC6"/>